<comment type="subcellular location">
    <subcellularLocation>
        <location evidence="1">Membrane</location>
        <topology evidence="1">Multi-pass membrane protein</topology>
    </subcellularLocation>
</comment>
<dbReference type="GO" id="GO:0004252">
    <property type="term" value="F:serine-type endopeptidase activity"/>
    <property type="evidence" value="ECO:0007669"/>
    <property type="project" value="InterPro"/>
</dbReference>
<dbReference type="Gene3D" id="1.20.1540.10">
    <property type="entry name" value="Rhomboid-like"/>
    <property type="match status" value="1"/>
</dbReference>
<keyword evidence="9" id="KW-1185">Reference proteome</keyword>
<protein>
    <submittedName>
        <fullName evidence="8">Rhomboid family intramembrane serine protease</fullName>
    </submittedName>
</protein>
<feature type="transmembrane region" description="Helical" evidence="6">
    <location>
        <begin position="12"/>
        <end position="30"/>
    </location>
</feature>
<evidence type="ECO:0000256" key="1">
    <source>
        <dbReference type="ARBA" id="ARBA00004141"/>
    </source>
</evidence>
<evidence type="ECO:0000313" key="8">
    <source>
        <dbReference type="EMBL" id="SOS74165.1"/>
    </source>
</evidence>
<keyword evidence="8" id="KW-0645">Protease</keyword>
<dbReference type="OrthoDB" id="465874at2"/>
<dbReference type="InterPro" id="IPR035952">
    <property type="entry name" value="Rhomboid-like_sf"/>
</dbReference>
<keyword evidence="8" id="KW-0378">Hydrolase</keyword>
<feature type="transmembrane region" description="Helical" evidence="6">
    <location>
        <begin position="114"/>
        <end position="132"/>
    </location>
</feature>
<dbReference type="Pfam" id="PF01694">
    <property type="entry name" value="Rhomboid"/>
    <property type="match status" value="1"/>
</dbReference>
<organism evidence="8 9">
    <name type="scientific">Tenacibaculum piscium</name>
    <dbReference type="NCBI Taxonomy" id="1458515"/>
    <lineage>
        <taxon>Bacteria</taxon>
        <taxon>Pseudomonadati</taxon>
        <taxon>Bacteroidota</taxon>
        <taxon>Flavobacteriia</taxon>
        <taxon>Flavobacteriales</taxon>
        <taxon>Flavobacteriaceae</taxon>
        <taxon>Tenacibaculum</taxon>
    </lineage>
</organism>
<dbReference type="GO" id="GO:0016020">
    <property type="term" value="C:membrane"/>
    <property type="evidence" value="ECO:0007669"/>
    <property type="project" value="UniProtKB-SubCell"/>
</dbReference>
<keyword evidence="3 6" id="KW-1133">Transmembrane helix</keyword>
<accession>A0A2H1YFB1</accession>
<feature type="transmembrane region" description="Helical" evidence="6">
    <location>
        <begin position="67"/>
        <end position="85"/>
    </location>
</feature>
<evidence type="ECO:0000256" key="4">
    <source>
        <dbReference type="ARBA" id="ARBA00023136"/>
    </source>
</evidence>
<name>A0A2H1YFB1_9FLAO</name>
<evidence type="ECO:0000256" key="2">
    <source>
        <dbReference type="ARBA" id="ARBA00022692"/>
    </source>
</evidence>
<evidence type="ECO:0000256" key="5">
    <source>
        <dbReference type="SAM" id="Coils"/>
    </source>
</evidence>
<gene>
    <name evidence="8" type="ORF">TNO020_180195</name>
</gene>
<evidence type="ECO:0000313" key="9">
    <source>
        <dbReference type="Proteomes" id="UP000234211"/>
    </source>
</evidence>
<dbReference type="RefSeq" id="WP_101916665.1">
    <property type="nucleotide sequence ID" value="NZ_JAJGWS010000003.1"/>
</dbReference>
<dbReference type="InterPro" id="IPR050925">
    <property type="entry name" value="Rhomboid_protease_S54"/>
</dbReference>
<keyword evidence="4 6" id="KW-0472">Membrane</keyword>
<keyword evidence="2 6" id="KW-0812">Transmembrane</keyword>
<proteinExistence type="predicted"/>
<dbReference type="PANTHER" id="PTHR43731:SF9">
    <property type="entry name" value="SLR1461 PROTEIN"/>
    <property type="match status" value="1"/>
</dbReference>
<dbReference type="PANTHER" id="PTHR43731">
    <property type="entry name" value="RHOMBOID PROTEASE"/>
    <property type="match status" value="1"/>
</dbReference>
<reference evidence="9" key="1">
    <citation type="submission" date="2017-11" db="EMBL/GenBank/DDBJ databases">
        <authorList>
            <person name="Duchaud E."/>
        </authorList>
    </citation>
    <scope>NUCLEOTIDE SEQUENCE [LARGE SCALE GENOMIC DNA]</scope>
    <source>
        <strain evidence="9">Tenacibaculum sp. TNO020</strain>
    </source>
</reference>
<evidence type="ECO:0000256" key="3">
    <source>
        <dbReference type="ARBA" id="ARBA00022989"/>
    </source>
</evidence>
<dbReference type="EMBL" id="OENF01000010">
    <property type="protein sequence ID" value="SOS74165.1"/>
    <property type="molecule type" value="Genomic_DNA"/>
</dbReference>
<evidence type="ECO:0000259" key="7">
    <source>
        <dbReference type="Pfam" id="PF01694"/>
    </source>
</evidence>
<feature type="transmembrane region" description="Helical" evidence="6">
    <location>
        <begin position="92"/>
        <end position="108"/>
    </location>
</feature>
<sequence>MKTATQLKYSNRIFLLPFIFVFSIWIIYWIEITFGFNFNKFGILPRELSGLKGILMSPFIHGDTGHLFNNSVPLFVLSASLFYFYREVALKILIFGGLFTGFLTWSIARESYHIGASGVVYLLFSFVFFSGIIKKQYRLVAVSLIMIFLYGSMIWYVLPIKDGISWEGHLSGFITGILLAIFYRKKGVIKEKFVFSKTAFDELFDENGNYVPPVIQEEIISEEDTEKEKEEKEDKKIEINISEEKKEIEKSSELNYKYIYTENNHKS</sequence>
<dbReference type="SUPFAM" id="SSF144091">
    <property type="entry name" value="Rhomboid-like"/>
    <property type="match status" value="1"/>
</dbReference>
<evidence type="ECO:0000256" key="6">
    <source>
        <dbReference type="SAM" id="Phobius"/>
    </source>
</evidence>
<dbReference type="Proteomes" id="UP000234211">
    <property type="component" value="Unassembled WGS sequence"/>
</dbReference>
<dbReference type="InterPro" id="IPR022764">
    <property type="entry name" value="Peptidase_S54_rhomboid_dom"/>
</dbReference>
<feature type="coiled-coil region" evidence="5">
    <location>
        <begin position="215"/>
        <end position="247"/>
    </location>
</feature>
<dbReference type="AlphaFoldDB" id="A0A2H1YFB1"/>
<dbReference type="GO" id="GO:0006508">
    <property type="term" value="P:proteolysis"/>
    <property type="evidence" value="ECO:0007669"/>
    <property type="project" value="UniProtKB-KW"/>
</dbReference>
<feature type="domain" description="Peptidase S54 rhomboid" evidence="7">
    <location>
        <begin position="54"/>
        <end position="185"/>
    </location>
</feature>
<feature type="transmembrane region" description="Helical" evidence="6">
    <location>
        <begin position="139"/>
        <end position="158"/>
    </location>
</feature>
<feature type="transmembrane region" description="Helical" evidence="6">
    <location>
        <begin position="164"/>
        <end position="183"/>
    </location>
</feature>
<keyword evidence="5" id="KW-0175">Coiled coil</keyword>